<dbReference type="SUPFAM" id="SSF57783">
    <property type="entry name" value="Zinc beta-ribbon"/>
    <property type="match status" value="1"/>
</dbReference>
<dbReference type="GO" id="GO:0003899">
    <property type="term" value="F:DNA-directed RNA polymerase activity"/>
    <property type="evidence" value="ECO:0007669"/>
    <property type="project" value="InterPro"/>
</dbReference>
<dbReference type="Pfam" id="PF01807">
    <property type="entry name" value="Zn_ribbon_DnaG"/>
    <property type="match status" value="1"/>
</dbReference>
<name>A0A4U1BVN4_9SPHI</name>
<dbReference type="GO" id="GO:0003677">
    <property type="term" value="F:DNA binding"/>
    <property type="evidence" value="ECO:0007669"/>
    <property type="project" value="InterPro"/>
</dbReference>
<dbReference type="EMBL" id="SWBP01000004">
    <property type="protein sequence ID" value="TKB96865.1"/>
    <property type="molecule type" value="Genomic_DNA"/>
</dbReference>
<accession>A0A4U1BVN4</accession>
<reference evidence="2 3" key="1">
    <citation type="submission" date="2019-04" db="EMBL/GenBank/DDBJ databases">
        <title>Pedobacter sp. AR-3-17 sp. nov., isolated from Arctic soil.</title>
        <authorList>
            <person name="Dahal R.H."/>
            <person name="Kim D.-U."/>
        </authorList>
    </citation>
    <scope>NUCLEOTIDE SEQUENCE [LARGE SCALE GENOMIC DNA]</scope>
    <source>
        <strain evidence="2 3">AR-3-17</strain>
    </source>
</reference>
<dbReference type="GO" id="GO:0006260">
    <property type="term" value="P:DNA replication"/>
    <property type="evidence" value="ECO:0007669"/>
    <property type="project" value="InterPro"/>
</dbReference>
<dbReference type="RefSeq" id="WP_136826829.1">
    <property type="nucleotide sequence ID" value="NZ_SWBP01000004.1"/>
</dbReference>
<evidence type="ECO:0000313" key="2">
    <source>
        <dbReference type="EMBL" id="TKB96865.1"/>
    </source>
</evidence>
<dbReference type="GO" id="GO:0008270">
    <property type="term" value="F:zinc ion binding"/>
    <property type="evidence" value="ECO:0007669"/>
    <property type="project" value="InterPro"/>
</dbReference>
<keyword evidence="3" id="KW-1185">Reference proteome</keyword>
<dbReference type="InterPro" id="IPR036977">
    <property type="entry name" value="DNA_primase_Znf_CHC2"/>
</dbReference>
<dbReference type="Gene3D" id="3.40.1360.10">
    <property type="match status" value="1"/>
</dbReference>
<dbReference type="OrthoDB" id="8536512at2"/>
<evidence type="ECO:0000313" key="3">
    <source>
        <dbReference type="Proteomes" id="UP000308181"/>
    </source>
</evidence>
<dbReference type="AlphaFoldDB" id="A0A4U1BVN4"/>
<proteinExistence type="predicted"/>
<organism evidence="2 3">
    <name type="scientific">Pedobacter cryophilus</name>
    <dbReference type="NCBI Taxonomy" id="2571271"/>
    <lineage>
        <taxon>Bacteria</taxon>
        <taxon>Pseudomonadati</taxon>
        <taxon>Bacteroidota</taxon>
        <taxon>Sphingobacteriia</taxon>
        <taxon>Sphingobacteriales</taxon>
        <taxon>Sphingobacteriaceae</taxon>
        <taxon>Pedobacter</taxon>
    </lineage>
</organism>
<feature type="domain" description="Zinc finger CHC2-type" evidence="1">
    <location>
        <begin position="41"/>
        <end position="90"/>
    </location>
</feature>
<sequence length="278" mass="31914">MINPEIITQVKEKSISEYLKSRNVTQDLKRSTSKNSFFNSPFTDDRTASLIVNENKNTFFDYSYQKGGDIIMLVQELERVDFHTAIEKLSGLSLAQVKTKEETQNDLIIDSISELKNLHLEDYLHYERKINVALCFQYLNEVHFHFSNNPNKKQYAVGFKNDKGGFDLRSSYSKIATAPKWYTTINPGHSSVSVFEGFMDFLSAVTYWGKQPTNTAIILNGSAMIPFVDFSPYTECFFFGDNDKGGNKTIAQMPDKTKDCRYIFKGYGDFNDFLVQRV</sequence>
<dbReference type="Gene3D" id="3.90.580.10">
    <property type="entry name" value="Zinc finger, CHC2-type domain"/>
    <property type="match status" value="1"/>
</dbReference>
<comment type="caution">
    <text evidence="2">The sequence shown here is derived from an EMBL/GenBank/DDBJ whole genome shotgun (WGS) entry which is preliminary data.</text>
</comment>
<dbReference type="InterPro" id="IPR002694">
    <property type="entry name" value="Znf_CHC2"/>
</dbReference>
<protein>
    <recommendedName>
        <fullName evidence="1">Zinc finger CHC2-type domain-containing protein</fullName>
    </recommendedName>
</protein>
<evidence type="ECO:0000259" key="1">
    <source>
        <dbReference type="SMART" id="SM00400"/>
    </source>
</evidence>
<gene>
    <name evidence="2" type="ORF">FA046_12365</name>
</gene>
<dbReference type="SMART" id="SM00400">
    <property type="entry name" value="ZnF_CHCC"/>
    <property type="match status" value="1"/>
</dbReference>
<dbReference type="Proteomes" id="UP000308181">
    <property type="component" value="Unassembled WGS sequence"/>
</dbReference>